<accession>A0ABS5JPN8</accession>
<evidence type="ECO:0000313" key="1">
    <source>
        <dbReference type="EMBL" id="MBS2096847.1"/>
    </source>
</evidence>
<comment type="caution">
    <text evidence="1">The sequence shown here is derived from an EMBL/GenBank/DDBJ whole genome shotgun (WGS) entry which is preliminary data.</text>
</comment>
<dbReference type="SUPFAM" id="SSF46785">
    <property type="entry name" value="Winged helix' DNA-binding domain"/>
    <property type="match status" value="1"/>
</dbReference>
<protein>
    <submittedName>
        <fullName evidence="1">Uncharacterized protein</fullName>
    </submittedName>
</protein>
<reference evidence="1 2" key="1">
    <citation type="journal article" date="2015" name="Int. J. Syst. Evol. Microbiol.">
        <title>Carboxylicivirga linearis sp. nov., isolated from a sea cucumber culture pond.</title>
        <authorList>
            <person name="Wang F.Q."/>
            <person name="Zhou Y.X."/>
            <person name="Lin X.Z."/>
            <person name="Chen G.J."/>
            <person name="Du Z.J."/>
        </authorList>
    </citation>
    <scope>NUCLEOTIDE SEQUENCE [LARGE SCALE GENOMIC DNA]</scope>
    <source>
        <strain evidence="1 2">FB218</strain>
    </source>
</reference>
<organism evidence="1 2">
    <name type="scientific">Carboxylicivirga linearis</name>
    <dbReference type="NCBI Taxonomy" id="1628157"/>
    <lineage>
        <taxon>Bacteria</taxon>
        <taxon>Pseudomonadati</taxon>
        <taxon>Bacteroidota</taxon>
        <taxon>Bacteroidia</taxon>
        <taxon>Marinilabiliales</taxon>
        <taxon>Marinilabiliaceae</taxon>
        <taxon>Carboxylicivirga</taxon>
    </lineage>
</organism>
<dbReference type="InterPro" id="IPR036390">
    <property type="entry name" value="WH_DNA-bd_sf"/>
</dbReference>
<dbReference type="Proteomes" id="UP000708576">
    <property type="component" value="Unassembled WGS sequence"/>
</dbReference>
<proteinExistence type="predicted"/>
<sequence>MAEKKLLKLSTIPEREKRVLKFLHENGSCMYGNIFKELKIPPTKGSEIILSLTYKGYIKNVGKTSHYQLDVELQN</sequence>
<name>A0ABS5JPN8_9BACT</name>
<dbReference type="RefSeq" id="WP_212212357.1">
    <property type="nucleotide sequence ID" value="NZ_JAGUCO010000001.1"/>
</dbReference>
<gene>
    <name evidence="1" type="ORF">KEM10_01070</name>
</gene>
<dbReference type="EMBL" id="JAGUCO010000001">
    <property type="protein sequence ID" value="MBS2096847.1"/>
    <property type="molecule type" value="Genomic_DNA"/>
</dbReference>
<evidence type="ECO:0000313" key="2">
    <source>
        <dbReference type="Proteomes" id="UP000708576"/>
    </source>
</evidence>
<keyword evidence="2" id="KW-1185">Reference proteome</keyword>